<evidence type="ECO:0000313" key="2">
    <source>
        <dbReference type="Proteomes" id="UP000606193"/>
    </source>
</evidence>
<keyword evidence="2" id="KW-1185">Reference proteome</keyword>
<accession>A0ABR7N4R9</accession>
<proteinExistence type="predicted"/>
<gene>
    <name evidence="1" type="ORF">H8704_13085</name>
</gene>
<dbReference type="Proteomes" id="UP000606193">
    <property type="component" value="Unassembled WGS sequence"/>
</dbReference>
<dbReference type="NCBIfam" id="TIGR01909">
    <property type="entry name" value="C_GCAxxG_C_C"/>
    <property type="match status" value="1"/>
</dbReference>
<sequence>MNTRVKEAEERKKSGYNCAQAVACTYCDMAGVDEETAKNLTQGFAVGGGESMEGTCGALIGAVSMLGLINKNSPNTMQSSRKMMNAFKEQNGTVICRQLKGMDDGIVKRSCIDCVKDACVFLEEQLTCSEDQEVSN</sequence>
<reference evidence="1 2" key="1">
    <citation type="submission" date="2020-08" db="EMBL/GenBank/DDBJ databases">
        <title>Genome public.</title>
        <authorList>
            <person name="Liu C."/>
            <person name="Sun Q."/>
        </authorList>
    </citation>
    <scope>NUCLEOTIDE SEQUENCE [LARGE SCALE GENOMIC DNA]</scope>
    <source>
        <strain evidence="1 2">NSJ-37</strain>
    </source>
</reference>
<comment type="caution">
    <text evidence="1">The sequence shown here is derived from an EMBL/GenBank/DDBJ whole genome shotgun (WGS) entry which is preliminary data.</text>
</comment>
<dbReference type="RefSeq" id="WP_249298563.1">
    <property type="nucleotide sequence ID" value="NZ_JACRSX010000026.1"/>
</dbReference>
<protein>
    <submittedName>
        <fullName evidence="1">C_GCAxxG_C_C family protein</fullName>
    </submittedName>
</protein>
<name>A0ABR7N4R9_9FIRM</name>
<dbReference type="EMBL" id="JACRSX010000026">
    <property type="protein sequence ID" value="MBC8563544.1"/>
    <property type="molecule type" value="Genomic_DNA"/>
</dbReference>
<dbReference type="Pfam" id="PF09719">
    <property type="entry name" value="C_GCAxxG_C_C"/>
    <property type="match status" value="1"/>
</dbReference>
<dbReference type="InterPro" id="IPR010181">
    <property type="entry name" value="CGCAxxGCC_motif"/>
</dbReference>
<evidence type="ECO:0000313" key="1">
    <source>
        <dbReference type="EMBL" id="MBC8563544.1"/>
    </source>
</evidence>
<organism evidence="1 2">
    <name type="scientific">Jutongia huaianensis</name>
    <dbReference type="NCBI Taxonomy" id="2763668"/>
    <lineage>
        <taxon>Bacteria</taxon>
        <taxon>Bacillati</taxon>
        <taxon>Bacillota</taxon>
        <taxon>Clostridia</taxon>
        <taxon>Lachnospirales</taxon>
        <taxon>Lachnospiraceae</taxon>
        <taxon>Jutongia</taxon>
    </lineage>
</organism>